<dbReference type="InterPro" id="IPR030395">
    <property type="entry name" value="GP_PDE_dom"/>
</dbReference>
<organism evidence="8 9">
    <name type="scientific">Tenacibaculum soleae</name>
    <dbReference type="NCBI Taxonomy" id="447689"/>
    <lineage>
        <taxon>Bacteria</taxon>
        <taxon>Pseudomonadati</taxon>
        <taxon>Bacteroidota</taxon>
        <taxon>Flavobacteriia</taxon>
        <taxon>Flavobacteriales</taxon>
        <taxon>Flavobacteriaceae</taxon>
        <taxon>Tenacibaculum</taxon>
    </lineage>
</organism>
<evidence type="ECO:0000256" key="4">
    <source>
        <dbReference type="ARBA" id="ARBA00022798"/>
    </source>
</evidence>
<dbReference type="AlphaFoldDB" id="A0A1B9Y1L4"/>
<evidence type="ECO:0000313" key="8">
    <source>
        <dbReference type="EMBL" id="OCK43693.1"/>
    </source>
</evidence>
<proteinExistence type="inferred from homology"/>
<dbReference type="EC" id="3.1.4.46" evidence="2"/>
<evidence type="ECO:0000256" key="3">
    <source>
        <dbReference type="ARBA" id="ARBA00022729"/>
    </source>
</evidence>
<keyword evidence="9" id="KW-1185">Reference proteome</keyword>
<dbReference type="OrthoDB" id="384721at2"/>
<feature type="domain" description="GP-PDE" evidence="7">
    <location>
        <begin position="36"/>
        <end position="330"/>
    </location>
</feature>
<evidence type="ECO:0000256" key="2">
    <source>
        <dbReference type="ARBA" id="ARBA00012247"/>
    </source>
</evidence>
<dbReference type="EMBL" id="MAKX01000001">
    <property type="protein sequence ID" value="OCK43693.1"/>
    <property type="molecule type" value="Genomic_DNA"/>
</dbReference>
<dbReference type="InterPro" id="IPR017946">
    <property type="entry name" value="PLC-like_Pdiesterase_TIM-brl"/>
</dbReference>
<reference evidence="8 9" key="1">
    <citation type="submission" date="2016-06" db="EMBL/GenBank/DDBJ databases">
        <title>Draft Genome Sequence of Tenacibaculum soleae UCD-KL19.</title>
        <authorList>
            <person name="Eisen J.A."/>
            <person name="Coil D.A."/>
            <person name="Lujan K.M."/>
        </authorList>
    </citation>
    <scope>NUCLEOTIDE SEQUENCE [LARGE SCALE GENOMIC DNA]</scope>
    <source>
        <strain evidence="8 9">UCD-KL19</strain>
    </source>
</reference>
<sequence>MNNLKNSTFKLLLVAMLLSLKSYGQISENKKMKLNKIVIAHRGASGYLPEHSMEAKAMAYAMNPNFIEQDLVLSKDNVPIVIHDIYLDDVTNVAEVFSDRKRVDNRYYVIDFTFEELQKLQVTERFDTKTREQFYPKRFPKGNGNFKLHSFQQEIELIQGLNYSTKKNIGIYPEIKNPEFHHKNGKDIAKITLDILSNYGYKTKSDNCIFQCFDAKELERVRVELQSDLFLVQLMEFPEETKELKHFATYADGIGPWYKQILNEKINGKFTFTTLVSDAHKLGLKVHPYTFRADQLDEFSSFNEMMEVLFFEANIDGGFTDFPDKMVQFLAKK</sequence>
<dbReference type="GO" id="GO:0006629">
    <property type="term" value="P:lipid metabolic process"/>
    <property type="evidence" value="ECO:0007669"/>
    <property type="project" value="InterPro"/>
</dbReference>
<dbReference type="RefSeq" id="WP_068702310.1">
    <property type="nucleotide sequence ID" value="NZ_MAKX01000001.1"/>
</dbReference>
<dbReference type="SUPFAM" id="SSF51695">
    <property type="entry name" value="PLC-like phosphodiesterases"/>
    <property type="match status" value="1"/>
</dbReference>
<dbReference type="PANTHER" id="PTHR43620">
    <property type="entry name" value="GLYCEROPHOSPHORYL DIESTER PHOSPHODIESTERASE"/>
    <property type="match status" value="1"/>
</dbReference>
<dbReference type="GO" id="GO:0008889">
    <property type="term" value="F:glycerophosphodiester phosphodiesterase activity"/>
    <property type="evidence" value="ECO:0007669"/>
    <property type="project" value="UniProtKB-EC"/>
</dbReference>
<gene>
    <name evidence="8" type="ORF">BA195_03030</name>
</gene>
<dbReference type="FunFam" id="3.20.20.190:FF:000009">
    <property type="entry name" value="Glycerophosphodiester phosphodiesterase, periplasmic"/>
    <property type="match status" value="1"/>
</dbReference>
<protein>
    <recommendedName>
        <fullName evidence="2">glycerophosphodiester phosphodiesterase</fullName>
        <ecNumber evidence="2">3.1.4.46</ecNumber>
    </recommendedName>
</protein>
<dbReference type="PANTHER" id="PTHR43620:SF7">
    <property type="entry name" value="GLYCEROPHOSPHODIESTER PHOSPHODIESTERASE GDPD5-RELATED"/>
    <property type="match status" value="1"/>
</dbReference>
<keyword evidence="3" id="KW-0732">Signal</keyword>
<keyword evidence="4" id="KW-0319">Glycerol metabolism</keyword>
<dbReference type="STRING" id="447689.BA195_03030"/>
<comment type="caution">
    <text evidence="8">The sequence shown here is derived from an EMBL/GenBank/DDBJ whole genome shotgun (WGS) entry which is preliminary data.</text>
</comment>
<dbReference type="Proteomes" id="UP000093186">
    <property type="component" value="Unassembled WGS sequence"/>
</dbReference>
<evidence type="ECO:0000256" key="1">
    <source>
        <dbReference type="ARBA" id="ARBA00007277"/>
    </source>
</evidence>
<comment type="similarity">
    <text evidence="1">Belongs to the glycerophosphoryl diester phosphodiesterase family.</text>
</comment>
<dbReference type="PROSITE" id="PS51704">
    <property type="entry name" value="GP_PDE"/>
    <property type="match status" value="1"/>
</dbReference>
<keyword evidence="5" id="KW-0378">Hydrolase</keyword>
<comment type="catalytic activity">
    <reaction evidence="6">
        <text>a sn-glycero-3-phosphodiester + H2O = an alcohol + sn-glycerol 3-phosphate + H(+)</text>
        <dbReference type="Rhea" id="RHEA:12969"/>
        <dbReference type="ChEBI" id="CHEBI:15377"/>
        <dbReference type="ChEBI" id="CHEBI:15378"/>
        <dbReference type="ChEBI" id="CHEBI:30879"/>
        <dbReference type="ChEBI" id="CHEBI:57597"/>
        <dbReference type="ChEBI" id="CHEBI:83408"/>
        <dbReference type="EC" id="3.1.4.46"/>
    </reaction>
</comment>
<evidence type="ECO:0000313" key="9">
    <source>
        <dbReference type="Proteomes" id="UP000093186"/>
    </source>
</evidence>
<dbReference type="GO" id="GO:0042597">
    <property type="term" value="C:periplasmic space"/>
    <property type="evidence" value="ECO:0007669"/>
    <property type="project" value="TreeGrafter"/>
</dbReference>
<accession>A0A1B9Y1L4</accession>
<dbReference type="NCBIfam" id="NF008354">
    <property type="entry name" value="PRK11143.1"/>
    <property type="match status" value="1"/>
</dbReference>
<dbReference type="Pfam" id="PF03009">
    <property type="entry name" value="GDPD"/>
    <property type="match status" value="1"/>
</dbReference>
<evidence type="ECO:0000259" key="7">
    <source>
        <dbReference type="PROSITE" id="PS51704"/>
    </source>
</evidence>
<dbReference type="GO" id="GO:0006071">
    <property type="term" value="P:glycerol metabolic process"/>
    <property type="evidence" value="ECO:0007669"/>
    <property type="project" value="UniProtKB-KW"/>
</dbReference>
<dbReference type="Gene3D" id="3.20.20.190">
    <property type="entry name" value="Phosphatidylinositol (PI) phosphodiesterase"/>
    <property type="match status" value="1"/>
</dbReference>
<evidence type="ECO:0000256" key="6">
    <source>
        <dbReference type="ARBA" id="ARBA00047512"/>
    </source>
</evidence>
<name>A0A1B9Y1L4_9FLAO</name>
<evidence type="ECO:0000256" key="5">
    <source>
        <dbReference type="ARBA" id="ARBA00022801"/>
    </source>
</evidence>